<reference evidence="2" key="1">
    <citation type="submission" date="2022-07" db="EMBL/GenBank/DDBJ databases">
        <title>The genome of Lyophyllum shimeji provides insight into the initial evolution of ectomycorrhizal fungal genome.</title>
        <authorList>
            <person name="Kobayashi Y."/>
            <person name="Shibata T."/>
            <person name="Hirakawa H."/>
            <person name="Shigenobu S."/>
            <person name="Nishiyama T."/>
            <person name="Yamada A."/>
            <person name="Hasebe M."/>
            <person name="Kawaguchi M."/>
        </authorList>
    </citation>
    <scope>NUCLEOTIDE SEQUENCE</scope>
    <source>
        <strain evidence="2">AT787</strain>
    </source>
</reference>
<evidence type="ECO:0000256" key="1">
    <source>
        <dbReference type="SAM" id="MobiDB-lite"/>
    </source>
</evidence>
<feature type="region of interest" description="Disordered" evidence="1">
    <location>
        <begin position="1"/>
        <end position="59"/>
    </location>
</feature>
<feature type="compositionally biased region" description="Polar residues" evidence="1">
    <location>
        <begin position="1"/>
        <end position="11"/>
    </location>
</feature>
<gene>
    <name evidence="2" type="ORF">LshimejAT787_1000360</name>
</gene>
<proteinExistence type="predicted"/>
<protein>
    <submittedName>
        <fullName evidence="2">Uncharacterized protein</fullName>
    </submittedName>
</protein>
<sequence length="319" mass="34967">MDTVASTSQPVSGPLATATNKQTTGKKTRGKEGRKPTTAAIRPAEQKRRAQARAAVRWQTEKQVTKRQYEKDALVRKAALEADEWTANVKPASVWCLGCNREFQLDNRGRSYYPSNWERHRKKCRGILSAKNADGPPAIADEEQIVNAAAEEDEEFVDDAMDTVPRGALLATSQATRGSKAADHECTTSDEVEEIYGQGDDDVTGQSTHRGLRTVPRDVPVILYDPSNYAPYVPQGRVAGALSFTLRPATFTDTEINAFADRATSSSRGPRFYRGDSRELLNPISSSESTSDVSAGAAMLRAFQRQERMGPQAGWIGRA</sequence>
<evidence type="ECO:0000313" key="2">
    <source>
        <dbReference type="EMBL" id="GLB41436.1"/>
    </source>
</evidence>
<dbReference type="AlphaFoldDB" id="A0A9P3PTJ3"/>
<keyword evidence="3" id="KW-1185">Reference proteome</keyword>
<evidence type="ECO:0000313" key="3">
    <source>
        <dbReference type="Proteomes" id="UP001063166"/>
    </source>
</evidence>
<dbReference type="Proteomes" id="UP001063166">
    <property type="component" value="Unassembled WGS sequence"/>
</dbReference>
<comment type="caution">
    <text evidence="2">The sequence shown here is derived from an EMBL/GenBank/DDBJ whole genome shotgun (WGS) entry which is preliminary data.</text>
</comment>
<dbReference type="EMBL" id="BRPK01000010">
    <property type="protein sequence ID" value="GLB41436.1"/>
    <property type="molecule type" value="Genomic_DNA"/>
</dbReference>
<accession>A0A9P3PTJ3</accession>
<organism evidence="2 3">
    <name type="scientific">Lyophyllum shimeji</name>
    <name type="common">Hon-shimeji</name>
    <name type="synonym">Tricholoma shimeji</name>
    <dbReference type="NCBI Taxonomy" id="47721"/>
    <lineage>
        <taxon>Eukaryota</taxon>
        <taxon>Fungi</taxon>
        <taxon>Dikarya</taxon>
        <taxon>Basidiomycota</taxon>
        <taxon>Agaricomycotina</taxon>
        <taxon>Agaricomycetes</taxon>
        <taxon>Agaricomycetidae</taxon>
        <taxon>Agaricales</taxon>
        <taxon>Tricholomatineae</taxon>
        <taxon>Lyophyllaceae</taxon>
        <taxon>Lyophyllum</taxon>
    </lineage>
</organism>
<name>A0A9P3PTJ3_LYOSH</name>
<dbReference type="OrthoDB" id="2880777at2759"/>